<keyword evidence="4 6" id="KW-1133">Transmembrane helix</keyword>
<feature type="transmembrane region" description="Helical" evidence="6">
    <location>
        <begin position="266"/>
        <end position="292"/>
    </location>
</feature>
<dbReference type="GO" id="GO:0055085">
    <property type="term" value="P:transmembrane transport"/>
    <property type="evidence" value="ECO:0007669"/>
    <property type="project" value="InterPro"/>
</dbReference>
<sequence length="306" mass="33824">MNKTLLAGLILTFLIIAASLLGRFAAPHDLSEHLGVDYSVDENGEGTLTVPPSPPTADYPFGTDKYGYDLMAKMLAGSKYTIIGAIAVAFGRLFIGGIIGLLLGYYGSDKPSRMGRLPIWNVLSGFPVFVIVWMIMIGITMNPAASPLLMTVILVVVLTLVGLPSVASVIKEKTMIIREKQFVLSAKSIGAGQWTIVRTHVFPHLKESFAVMFVQEIVLTLALFGQMAIFNIFVGGTKMFFDPAEYNSRTNEWSGLIGQARDQLFYYQWLLFIPLAAYILFILGFHLISVGLEKQYRQRFSKVSHL</sequence>
<name>A0A7X5BZL6_9BACL</name>
<dbReference type="InterPro" id="IPR000515">
    <property type="entry name" value="MetI-like"/>
</dbReference>
<evidence type="ECO:0000313" key="8">
    <source>
        <dbReference type="EMBL" id="NBC68325.1"/>
    </source>
</evidence>
<feature type="transmembrane region" description="Helical" evidence="6">
    <location>
        <begin position="80"/>
        <end position="107"/>
    </location>
</feature>
<comment type="subcellular location">
    <subcellularLocation>
        <location evidence="6">Cell membrane</location>
        <topology evidence="6">Multi-pass membrane protein</topology>
    </subcellularLocation>
    <subcellularLocation>
        <location evidence="1">Membrane</location>
        <topology evidence="1">Multi-pass membrane protein</topology>
    </subcellularLocation>
</comment>
<proteinExistence type="inferred from homology"/>
<dbReference type="PANTHER" id="PTHR43839">
    <property type="entry name" value="OPPC IN A BINDING PROTEIN-DEPENDENT TRANSPORT SYSTEM"/>
    <property type="match status" value="1"/>
</dbReference>
<organism evidence="8 9">
    <name type="scientific">Paenibacillus sacheonensis</name>
    <dbReference type="NCBI Taxonomy" id="742054"/>
    <lineage>
        <taxon>Bacteria</taxon>
        <taxon>Bacillati</taxon>
        <taxon>Bacillota</taxon>
        <taxon>Bacilli</taxon>
        <taxon>Bacillales</taxon>
        <taxon>Paenibacillaceae</taxon>
        <taxon>Paenibacillus</taxon>
    </lineage>
</organism>
<evidence type="ECO:0000256" key="4">
    <source>
        <dbReference type="ARBA" id="ARBA00022989"/>
    </source>
</evidence>
<dbReference type="RefSeq" id="WP_161695005.1">
    <property type="nucleotide sequence ID" value="NZ_JAAAMU010000002.1"/>
</dbReference>
<gene>
    <name evidence="8" type="ORF">GT003_04850</name>
</gene>
<protein>
    <submittedName>
        <fullName evidence="8">ABC transporter permease subunit</fullName>
    </submittedName>
</protein>
<keyword evidence="9" id="KW-1185">Reference proteome</keyword>
<feature type="transmembrane region" description="Helical" evidence="6">
    <location>
        <begin position="119"/>
        <end position="141"/>
    </location>
</feature>
<evidence type="ECO:0000259" key="7">
    <source>
        <dbReference type="PROSITE" id="PS50928"/>
    </source>
</evidence>
<keyword evidence="2 6" id="KW-0813">Transport</keyword>
<accession>A0A7X5BZL6</accession>
<evidence type="ECO:0000256" key="6">
    <source>
        <dbReference type="RuleBase" id="RU363032"/>
    </source>
</evidence>
<evidence type="ECO:0000313" key="9">
    <source>
        <dbReference type="Proteomes" id="UP000558113"/>
    </source>
</evidence>
<feature type="transmembrane region" description="Helical" evidence="6">
    <location>
        <begin position="147"/>
        <end position="170"/>
    </location>
</feature>
<dbReference type="PANTHER" id="PTHR43839:SF3">
    <property type="entry name" value="OLIGOPEPTIDE ABC TRANSPORTER, PERMEASE PROTEIN"/>
    <property type="match status" value="1"/>
</dbReference>
<feature type="transmembrane region" description="Helical" evidence="6">
    <location>
        <begin position="209"/>
        <end position="234"/>
    </location>
</feature>
<dbReference type="EMBL" id="JAAAMU010000002">
    <property type="protein sequence ID" value="NBC68325.1"/>
    <property type="molecule type" value="Genomic_DNA"/>
</dbReference>
<evidence type="ECO:0000256" key="3">
    <source>
        <dbReference type="ARBA" id="ARBA00022692"/>
    </source>
</evidence>
<reference evidence="8 9" key="1">
    <citation type="submission" date="2020-01" db="EMBL/GenBank/DDBJ databases">
        <title>Paenibacillus soybeanensis sp. nov. isolated from the nodules of soybean (Glycine max(L.) Merr).</title>
        <authorList>
            <person name="Wang H."/>
        </authorList>
    </citation>
    <scope>NUCLEOTIDE SEQUENCE [LARGE SCALE GENOMIC DNA]</scope>
    <source>
        <strain evidence="8 9">DSM 23054</strain>
    </source>
</reference>
<dbReference type="AlphaFoldDB" id="A0A7X5BZL6"/>
<dbReference type="Proteomes" id="UP000558113">
    <property type="component" value="Unassembled WGS sequence"/>
</dbReference>
<evidence type="ECO:0000256" key="2">
    <source>
        <dbReference type="ARBA" id="ARBA00022448"/>
    </source>
</evidence>
<feature type="domain" description="ABC transmembrane type-1" evidence="7">
    <location>
        <begin position="82"/>
        <end position="289"/>
    </location>
</feature>
<comment type="similarity">
    <text evidence="6">Belongs to the binding-protein-dependent transport system permease family.</text>
</comment>
<dbReference type="SUPFAM" id="SSF161098">
    <property type="entry name" value="MetI-like"/>
    <property type="match status" value="1"/>
</dbReference>
<comment type="caution">
    <text evidence="8">The sequence shown here is derived from an EMBL/GenBank/DDBJ whole genome shotgun (WGS) entry which is preliminary data.</text>
</comment>
<evidence type="ECO:0000256" key="1">
    <source>
        <dbReference type="ARBA" id="ARBA00004141"/>
    </source>
</evidence>
<dbReference type="Pfam" id="PF00528">
    <property type="entry name" value="BPD_transp_1"/>
    <property type="match status" value="1"/>
</dbReference>
<dbReference type="PROSITE" id="PS50928">
    <property type="entry name" value="ABC_TM1"/>
    <property type="match status" value="1"/>
</dbReference>
<keyword evidence="5 6" id="KW-0472">Membrane</keyword>
<dbReference type="Gene3D" id="1.10.3720.10">
    <property type="entry name" value="MetI-like"/>
    <property type="match status" value="1"/>
</dbReference>
<keyword evidence="3 6" id="KW-0812">Transmembrane</keyword>
<dbReference type="OrthoDB" id="9814383at2"/>
<dbReference type="InterPro" id="IPR035906">
    <property type="entry name" value="MetI-like_sf"/>
</dbReference>
<dbReference type="GO" id="GO:0005886">
    <property type="term" value="C:plasma membrane"/>
    <property type="evidence" value="ECO:0007669"/>
    <property type="project" value="UniProtKB-SubCell"/>
</dbReference>
<evidence type="ECO:0000256" key="5">
    <source>
        <dbReference type="ARBA" id="ARBA00023136"/>
    </source>
</evidence>